<organism evidence="12 13">
    <name type="scientific">Geodermatophilus obscurus</name>
    <dbReference type="NCBI Taxonomy" id="1861"/>
    <lineage>
        <taxon>Bacteria</taxon>
        <taxon>Bacillati</taxon>
        <taxon>Actinomycetota</taxon>
        <taxon>Actinomycetes</taxon>
        <taxon>Geodermatophilales</taxon>
        <taxon>Geodermatophilaceae</taxon>
        <taxon>Geodermatophilus</taxon>
    </lineage>
</organism>
<evidence type="ECO:0000256" key="3">
    <source>
        <dbReference type="ARBA" id="ARBA00008281"/>
    </source>
</evidence>
<evidence type="ECO:0000256" key="1">
    <source>
        <dbReference type="ARBA" id="ARBA00002254"/>
    </source>
</evidence>
<accession>A0A1I5DL14</accession>
<dbReference type="AlphaFoldDB" id="A0A1I5DL14"/>
<keyword evidence="12" id="KW-0282">Flagellum</keyword>
<dbReference type="GO" id="GO:0009425">
    <property type="term" value="C:bacterial-type flagellum basal body"/>
    <property type="evidence" value="ECO:0007669"/>
    <property type="project" value="InterPro"/>
</dbReference>
<protein>
    <recommendedName>
        <fullName evidence="10">Flagellar protein FliL</fullName>
    </recommendedName>
</protein>
<dbReference type="GO" id="GO:0006935">
    <property type="term" value="P:chemotaxis"/>
    <property type="evidence" value="ECO:0007669"/>
    <property type="project" value="UniProtKB-KW"/>
</dbReference>
<gene>
    <name evidence="12" type="ORF">SAMN05660359_00858</name>
</gene>
<evidence type="ECO:0000313" key="12">
    <source>
        <dbReference type="EMBL" id="SFN99817.1"/>
    </source>
</evidence>
<dbReference type="RefSeq" id="WP_075012273.1">
    <property type="nucleotide sequence ID" value="NZ_FOWE01000002.1"/>
</dbReference>
<keyword evidence="13" id="KW-1185">Reference proteome</keyword>
<keyword evidence="12" id="KW-0969">Cilium</keyword>
<evidence type="ECO:0000256" key="2">
    <source>
        <dbReference type="ARBA" id="ARBA00004162"/>
    </source>
</evidence>
<evidence type="ECO:0000256" key="6">
    <source>
        <dbReference type="ARBA" id="ARBA00022692"/>
    </source>
</evidence>
<evidence type="ECO:0000313" key="13">
    <source>
        <dbReference type="Proteomes" id="UP000183642"/>
    </source>
</evidence>
<keyword evidence="7 10" id="KW-0283">Flagellar rotation</keyword>
<comment type="subcellular location">
    <subcellularLocation>
        <location evidence="2">Cell membrane</location>
        <topology evidence="2">Single-pass membrane protein</topology>
    </subcellularLocation>
</comment>
<keyword evidence="6 10" id="KW-0812">Transmembrane</keyword>
<dbReference type="Pfam" id="PF03748">
    <property type="entry name" value="FliL"/>
    <property type="match status" value="1"/>
</dbReference>
<keyword evidence="9 10" id="KW-0472">Membrane</keyword>
<comment type="function">
    <text evidence="1 10">Controls the rotational direction of flagella during chemotaxis.</text>
</comment>
<proteinExistence type="inferred from homology"/>
<dbReference type="GO" id="GO:0071973">
    <property type="term" value="P:bacterial-type flagellum-dependent cell motility"/>
    <property type="evidence" value="ECO:0007669"/>
    <property type="project" value="InterPro"/>
</dbReference>
<evidence type="ECO:0000256" key="9">
    <source>
        <dbReference type="ARBA" id="ARBA00023136"/>
    </source>
</evidence>
<feature type="region of interest" description="Disordered" evidence="11">
    <location>
        <begin position="1"/>
        <end position="24"/>
    </location>
</feature>
<keyword evidence="8 10" id="KW-1133">Transmembrane helix</keyword>
<evidence type="ECO:0000256" key="8">
    <source>
        <dbReference type="ARBA" id="ARBA00022989"/>
    </source>
</evidence>
<keyword evidence="4 10" id="KW-1003">Cell membrane</keyword>
<feature type="transmembrane region" description="Helical" evidence="10">
    <location>
        <begin position="30"/>
        <end position="51"/>
    </location>
</feature>
<evidence type="ECO:0000256" key="4">
    <source>
        <dbReference type="ARBA" id="ARBA00022475"/>
    </source>
</evidence>
<reference evidence="13" key="1">
    <citation type="submission" date="2016-10" db="EMBL/GenBank/DDBJ databases">
        <authorList>
            <person name="Varghese N."/>
            <person name="Submissions S."/>
        </authorList>
    </citation>
    <scope>NUCLEOTIDE SEQUENCE [LARGE SCALE GENOMIC DNA]</scope>
    <source>
        <strain evidence="13">DSM 43161</strain>
    </source>
</reference>
<sequence>MSTRTRDKAAKGKDDATDGEEGGGGGRKKLLVMLVLLLVAAGAGVYFFLFAGSGEAAAEEPEHGGYTALEPIAVNLAGGGYLKIGITLEYTAAAAAGGHGSGGVDGSKALDIVIATYSQAQPADVTGAREALKESLEHQIVEAYTEDGVPMVMHVYLTEYVTQ</sequence>
<dbReference type="OrthoDB" id="3537056at2"/>
<evidence type="ECO:0000256" key="7">
    <source>
        <dbReference type="ARBA" id="ARBA00022779"/>
    </source>
</evidence>
<keyword evidence="5 10" id="KW-0145">Chemotaxis</keyword>
<feature type="compositionally biased region" description="Basic and acidic residues" evidence="11">
    <location>
        <begin position="1"/>
        <end position="16"/>
    </location>
</feature>
<dbReference type="InterPro" id="IPR005503">
    <property type="entry name" value="FliL"/>
</dbReference>
<evidence type="ECO:0000256" key="11">
    <source>
        <dbReference type="SAM" id="MobiDB-lite"/>
    </source>
</evidence>
<evidence type="ECO:0000256" key="5">
    <source>
        <dbReference type="ARBA" id="ARBA00022500"/>
    </source>
</evidence>
<dbReference type="EMBL" id="FOWE01000002">
    <property type="protein sequence ID" value="SFN99817.1"/>
    <property type="molecule type" value="Genomic_DNA"/>
</dbReference>
<comment type="similarity">
    <text evidence="3 10">Belongs to the FliL family.</text>
</comment>
<evidence type="ECO:0000256" key="10">
    <source>
        <dbReference type="RuleBase" id="RU364125"/>
    </source>
</evidence>
<dbReference type="GO" id="GO:0005886">
    <property type="term" value="C:plasma membrane"/>
    <property type="evidence" value="ECO:0007669"/>
    <property type="project" value="UniProtKB-SubCell"/>
</dbReference>
<keyword evidence="12" id="KW-0966">Cell projection</keyword>
<dbReference type="Proteomes" id="UP000183642">
    <property type="component" value="Unassembled WGS sequence"/>
</dbReference>
<name>A0A1I5DL14_9ACTN</name>